<dbReference type="Gene3D" id="2.40.50.140">
    <property type="entry name" value="Nucleic acid-binding proteins"/>
    <property type="match status" value="1"/>
</dbReference>
<dbReference type="Pfam" id="PF01068">
    <property type="entry name" value="DNA_ligase_A_M"/>
    <property type="match status" value="1"/>
</dbReference>
<dbReference type="GeneID" id="25364211"/>
<dbReference type="OMA" id="RIDEFWR"/>
<dbReference type="Gene3D" id="3.30.470.30">
    <property type="entry name" value="DNA ligase/mRNA capping enzyme"/>
    <property type="match status" value="1"/>
</dbReference>
<protein>
    <recommendedName>
        <fullName evidence="7">ATP-dependent DNA ligase family profile domain-containing protein</fullName>
    </recommendedName>
</protein>
<feature type="region of interest" description="Disordered" evidence="6">
    <location>
        <begin position="697"/>
        <end position="740"/>
    </location>
</feature>
<dbReference type="InterPro" id="IPR029710">
    <property type="entry name" value="LIG4"/>
</dbReference>
<sequence>MSFKFAHLSDYLERCEEIVIRDPPIAPAEQKSRLYRQHATWFASHRKDIDSLDEHGTSALLSTFLPCRRKDRIYGLQPASLLKLLGRCLGLGASARHELASFRTPNNGDLGDCLQRLLQVRGPPPLPAVTLQECDDALHALAAANRFSAPSVRQSFHSSAANDSSLADVLLRLHPVEAKWFVRLILKDFASVSLNKRLILASVHFLLPDLLGMQDSFENACLALKTTFAAYPSRPDHQSIHILRQTAISSLRPVPGVKIHIDLTKSEEWLKIYSKSGRDSTEDRAGLHQTIQKCLRIGSDKCKFKRACILVGEMVVFSDMENCIVGFDKIRKHVSRAGTFLGAENDTPRQPNEHLMIILFDLLLLDDEAILSQSVEERKARLSSIYKKIHGRAAPAESCVVDFSQAKAEHKLMNHFAASIACRHEGLVLKPCGVPYFTHDSVAGIKLKKDYITGLGDEADFAVVGASYSAQEAKKRSGLRLKFTHFHLGCLMNRGAIHQDGIKPVFKIVVTIAFDHCMSTEVLNRVNIEGSLLAEPYNEDTSAFTIKSDNNVRVESYFRDPLVFEVLGSSYSKLPGGFFMLRHPRVRKLHQDRTWRDCITFDGLQSAAAEALGTPQHSETQENINWISKLEVSHKRRFARHSLNTTPRSSNADTTPRSARSDFTYTPSTSSTSRLKPLAVLEHGLPLKAMQAIANIQSGPLPTPPESSPLARLGTTASSPPLGKRKPSEDEDEDHRPKKLRIRTLSTLKHQVKQTDGHEIVSTSPRTPLGDIIREVAQKSVASTVSSAEAHRPNWIEGSCRFEQATPPAWIDRCIFSRAVVFIAGLDTAQKDEVRQRVLEHGALVIQDLAHWDRNSHGHDAGSDTICESQAYNGLRKMVLVDPRETRQYRACYAEVERLGLHRVEIFDYRIVKAMCSNVETV</sequence>
<evidence type="ECO:0000313" key="9">
    <source>
        <dbReference type="Proteomes" id="UP000030641"/>
    </source>
</evidence>
<keyword evidence="5" id="KW-0539">Nucleus</keyword>
<dbReference type="GO" id="GO:0032807">
    <property type="term" value="C:DNA ligase IV complex"/>
    <property type="evidence" value="ECO:0007669"/>
    <property type="project" value="TreeGrafter"/>
</dbReference>
<dbReference type="GO" id="GO:0003910">
    <property type="term" value="F:DNA ligase (ATP) activity"/>
    <property type="evidence" value="ECO:0007669"/>
    <property type="project" value="InterPro"/>
</dbReference>
<dbReference type="PANTHER" id="PTHR45997">
    <property type="entry name" value="DNA LIGASE 4"/>
    <property type="match status" value="1"/>
</dbReference>
<proteinExistence type="inferred from homology"/>
<dbReference type="PROSITE" id="PS50160">
    <property type="entry name" value="DNA_LIGASE_A3"/>
    <property type="match status" value="1"/>
</dbReference>
<dbReference type="GO" id="GO:0006297">
    <property type="term" value="P:nucleotide-excision repair, DNA gap filling"/>
    <property type="evidence" value="ECO:0007669"/>
    <property type="project" value="TreeGrafter"/>
</dbReference>
<gene>
    <name evidence="8" type="ORF">AUEXF2481DRAFT_30568</name>
</gene>
<feature type="compositionally biased region" description="Polar residues" evidence="6">
    <location>
        <begin position="642"/>
        <end position="672"/>
    </location>
</feature>
<dbReference type="InterPro" id="IPR036599">
    <property type="entry name" value="DNA_ligase_N_sf"/>
</dbReference>
<dbReference type="EMBL" id="KL584763">
    <property type="protein sequence ID" value="KEQ94015.1"/>
    <property type="molecule type" value="Genomic_DNA"/>
</dbReference>
<organism evidence="8 9">
    <name type="scientific">Aureobasidium subglaciale (strain EXF-2481)</name>
    <name type="common">Aureobasidium pullulans var. subglaciale</name>
    <dbReference type="NCBI Taxonomy" id="1043005"/>
    <lineage>
        <taxon>Eukaryota</taxon>
        <taxon>Fungi</taxon>
        <taxon>Dikarya</taxon>
        <taxon>Ascomycota</taxon>
        <taxon>Pezizomycotina</taxon>
        <taxon>Dothideomycetes</taxon>
        <taxon>Dothideomycetidae</taxon>
        <taxon>Dothideales</taxon>
        <taxon>Saccotheciaceae</taxon>
        <taxon>Aureobasidium</taxon>
    </lineage>
</organism>
<reference evidence="8 9" key="1">
    <citation type="journal article" date="2014" name="BMC Genomics">
        <title>Genome sequencing of four Aureobasidium pullulans varieties: biotechnological potential, stress tolerance, and description of new species.</title>
        <authorList>
            <person name="Gostin Ar C."/>
            <person name="Ohm R.A."/>
            <person name="Kogej T."/>
            <person name="Sonjak S."/>
            <person name="Turk M."/>
            <person name="Zajc J."/>
            <person name="Zalar P."/>
            <person name="Grube M."/>
            <person name="Sun H."/>
            <person name="Han J."/>
            <person name="Sharma A."/>
            <person name="Chiniquy J."/>
            <person name="Ngan C.Y."/>
            <person name="Lipzen A."/>
            <person name="Barry K."/>
            <person name="Grigoriev I.V."/>
            <person name="Gunde-Cimerman N."/>
        </authorList>
    </citation>
    <scope>NUCLEOTIDE SEQUENCE [LARGE SCALE GENOMIC DNA]</scope>
    <source>
        <strain evidence="8 9">EXF-2481</strain>
    </source>
</reference>
<dbReference type="GO" id="GO:0005524">
    <property type="term" value="F:ATP binding"/>
    <property type="evidence" value="ECO:0007669"/>
    <property type="project" value="UniProtKB-KW"/>
</dbReference>
<dbReference type="GO" id="GO:0006310">
    <property type="term" value="P:DNA recombination"/>
    <property type="evidence" value="ECO:0007669"/>
    <property type="project" value="InterPro"/>
</dbReference>
<dbReference type="GO" id="GO:0006303">
    <property type="term" value="P:double-strand break repair via nonhomologous end joining"/>
    <property type="evidence" value="ECO:0007669"/>
    <property type="project" value="TreeGrafter"/>
</dbReference>
<evidence type="ECO:0000256" key="3">
    <source>
        <dbReference type="ARBA" id="ARBA00022741"/>
    </source>
</evidence>
<evidence type="ECO:0000313" key="8">
    <source>
        <dbReference type="EMBL" id="KEQ94015.1"/>
    </source>
</evidence>
<evidence type="ECO:0000256" key="5">
    <source>
        <dbReference type="ARBA" id="ARBA00023242"/>
    </source>
</evidence>
<evidence type="ECO:0000256" key="2">
    <source>
        <dbReference type="ARBA" id="ARBA00022598"/>
    </source>
</evidence>
<dbReference type="STRING" id="1043005.A0A074Y8F5"/>
<dbReference type="InParanoid" id="A0A074Y8F5"/>
<dbReference type="PANTHER" id="PTHR45997:SF2">
    <property type="entry name" value="ATP DEPENDENT DNA LIGASE DOMAIN PROTEIN (AFU_ORTHOLOGUE AFUA_5G02430)"/>
    <property type="match status" value="1"/>
</dbReference>
<dbReference type="Proteomes" id="UP000030641">
    <property type="component" value="Unassembled WGS sequence"/>
</dbReference>
<evidence type="ECO:0000256" key="1">
    <source>
        <dbReference type="ARBA" id="ARBA00007572"/>
    </source>
</evidence>
<accession>A0A074Y8F5</accession>
<keyword evidence="4" id="KW-0067">ATP-binding</keyword>
<evidence type="ECO:0000256" key="6">
    <source>
        <dbReference type="SAM" id="MobiDB-lite"/>
    </source>
</evidence>
<evidence type="ECO:0000259" key="7">
    <source>
        <dbReference type="PROSITE" id="PS50160"/>
    </source>
</evidence>
<dbReference type="InterPro" id="IPR012308">
    <property type="entry name" value="DNA_ligase_ATP-dep_N"/>
</dbReference>
<evidence type="ECO:0000256" key="4">
    <source>
        <dbReference type="ARBA" id="ARBA00022840"/>
    </source>
</evidence>
<dbReference type="RefSeq" id="XP_013342509.1">
    <property type="nucleotide sequence ID" value="XM_013487055.1"/>
</dbReference>
<dbReference type="InterPro" id="IPR012340">
    <property type="entry name" value="NA-bd_OB-fold"/>
</dbReference>
<comment type="similarity">
    <text evidence="1">Belongs to the ATP-dependent DNA ligase family.</text>
</comment>
<keyword evidence="9" id="KW-1185">Reference proteome</keyword>
<feature type="region of interest" description="Disordered" evidence="6">
    <location>
        <begin position="640"/>
        <end position="672"/>
    </location>
</feature>
<dbReference type="InterPro" id="IPR012310">
    <property type="entry name" value="DNA_ligase_ATP-dep_cent"/>
</dbReference>
<keyword evidence="3" id="KW-0547">Nucleotide-binding</keyword>
<dbReference type="Gene3D" id="1.10.3260.10">
    <property type="entry name" value="DNA ligase, ATP-dependent, N-terminal domain"/>
    <property type="match status" value="1"/>
</dbReference>
<feature type="domain" description="ATP-dependent DNA ligase family profile" evidence="7">
    <location>
        <begin position="348"/>
        <end position="492"/>
    </location>
</feature>
<name>A0A074Y8F5_AURSE</name>
<dbReference type="Pfam" id="PF04675">
    <property type="entry name" value="DNA_ligase_A_N"/>
    <property type="match status" value="1"/>
</dbReference>
<dbReference type="OrthoDB" id="2160351at2759"/>
<dbReference type="SUPFAM" id="SSF56091">
    <property type="entry name" value="DNA ligase/mRNA capping enzyme, catalytic domain"/>
    <property type="match status" value="1"/>
</dbReference>
<keyword evidence="2" id="KW-0436">Ligase</keyword>
<dbReference type="AlphaFoldDB" id="A0A074Y8F5"/>
<dbReference type="GO" id="GO:0003677">
    <property type="term" value="F:DNA binding"/>
    <property type="evidence" value="ECO:0007669"/>
    <property type="project" value="InterPro"/>
</dbReference>
<dbReference type="HOGENOM" id="CLU_004299_4_0_1"/>